<feature type="transmembrane region" description="Helical" evidence="2">
    <location>
        <begin position="35"/>
        <end position="55"/>
    </location>
</feature>
<keyword evidence="2" id="KW-0472">Membrane</keyword>
<dbReference type="RefSeq" id="WP_014795483.1">
    <property type="nucleotide sequence ID" value="NC_018017.1"/>
</dbReference>
<evidence type="ECO:0000256" key="2">
    <source>
        <dbReference type="SAM" id="Phobius"/>
    </source>
</evidence>
<name>I4ADH6_DESDJ</name>
<feature type="transmembrane region" description="Helical" evidence="2">
    <location>
        <begin position="12"/>
        <end position="29"/>
    </location>
</feature>
<protein>
    <recommendedName>
        <fullName evidence="5">TIGR04086 family membrane protein</fullName>
    </recommendedName>
</protein>
<dbReference type="EMBL" id="CP003348">
    <property type="protein sequence ID" value="AFM02011.1"/>
    <property type="molecule type" value="Genomic_DNA"/>
</dbReference>
<keyword evidence="2" id="KW-1133">Transmembrane helix</keyword>
<reference evidence="4" key="1">
    <citation type="submission" date="2012-06" db="EMBL/GenBank/DDBJ databases">
        <title>Complete sequence of Desulfitobacterium dehalogenans ATCC 51507.</title>
        <authorList>
            <person name="Lucas S."/>
            <person name="Han J."/>
            <person name="Lapidus A."/>
            <person name="Cheng J.-F."/>
            <person name="Goodwin L."/>
            <person name="Pitluck S."/>
            <person name="Peters L."/>
            <person name="Ovchinnikova G."/>
            <person name="Teshima H."/>
            <person name="Detter J.C."/>
            <person name="Han C."/>
            <person name="Tapia R."/>
            <person name="Land M."/>
            <person name="Hauser L."/>
            <person name="Kyrpides N."/>
            <person name="Ivanova N."/>
            <person name="Pagani I."/>
            <person name="Kruse T."/>
            <person name="de Vos W.M."/>
            <person name="Smidt H."/>
            <person name="Woyke T."/>
        </authorList>
    </citation>
    <scope>NUCLEOTIDE SEQUENCE [LARGE SCALE GENOMIC DNA]</scope>
    <source>
        <strain evidence="4">ATCC 51507 / DSM 9161 / JW/IU-DC1</strain>
    </source>
</reference>
<evidence type="ECO:0008006" key="5">
    <source>
        <dbReference type="Google" id="ProtNLM"/>
    </source>
</evidence>
<dbReference type="Proteomes" id="UP000006053">
    <property type="component" value="Chromosome"/>
</dbReference>
<keyword evidence="2" id="KW-0812">Transmembrane</keyword>
<accession>I4ADH6</accession>
<organism evidence="3 4">
    <name type="scientific">Desulfitobacterium dehalogenans (strain ATCC 51507 / DSM 9161 / JW/IU-DC1)</name>
    <dbReference type="NCBI Taxonomy" id="756499"/>
    <lineage>
        <taxon>Bacteria</taxon>
        <taxon>Bacillati</taxon>
        <taxon>Bacillota</taxon>
        <taxon>Clostridia</taxon>
        <taxon>Eubacteriales</taxon>
        <taxon>Desulfitobacteriaceae</taxon>
        <taxon>Desulfitobacterium</taxon>
    </lineage>
</organism>
<evidence type="ECO:0000256" key="1">
    <source>
        <dbReference type="SAM" id="MobiDB-lite"/>
    </source>
</evidence>
<feature type="transmembrane region" description="Helical" evidence="2">
    <location>
        <begin position="90"/>
        <end position="110"/>
    </location>
</feature>
<feature type="region of interest" description="Disordered" evidence="1">
    <location>
        <begin position="187"/>
        <end position="236"/>
    </location>
</feature>
<sequence precursor="true">MGNSILKGISAALGVTVITLFAGLIWTALEVGGLSTGTLVDIGLVASCIAAGYVTGRESGQWVLGGVSGLGYVLFCVILVALFLELRAWGVIQVLAEGGLIGILSGAFGAGSGGKSSRPAGWRNPNVSSWGNSYSSRGAYSSGEIYRGSYDYSRTYRDEDDHGNDWDDLLGEDWEASYEEPIVKGNRARKESRWGEKQKPDMDLWEEEQERSRKGKLPKQLGLSFDREAGSDEDEWEDWLRGEKNKSSSSCRKAWWEEEVL</sequence>
<dbReference type="AlphaFoldDB" id="I4ADH6"/>
<evidence type="ECO:0000313" key="4">
    <source>
        <dbReference type="Proteomes" id="UP000006053"/>
    </source>
</evidence>
<feature type="transmembrane region" description="Helical" evidence="2">
    <location>
        <begin position="62"/>
        <end position="84"/>
    </location>
</feature>
<dbReference type="HOGENOM" id="CLU_087227_0_0_9"/>
<dbReference type="eggNOG" id="ENOG50332CE">
    <property type="taxonomic scope" value="Bacteria"/>
</dbReference>
<feature type="compositionally biased region" description="Basic and acidic residues" evidence="1">
    <location>
        <begin position="188"/>
        <end position="202"/>
    </location>
</feature>
<keyword evidence="4" id="KW-1185">Reference proteome</keyword>
<evidence type="ECO:0000313" key="3">
    <source>
        <dbReference type="EMBL" id="AFM02011.1"/>
    </source>
</evidence>
<gene>
    <name evidence="3" type="ordered locus">Desde_3738</name>
</gene>
<dbReference type="OrthoDB" id="1795642at2"/>
<proteinExistence type="predicted"/>
<dbReference type="KEGG" id="ddh:Desde_3738"/>
<dbReference type="STRING" id="756499.Desde_3738"/>
<reference evidence="3 4" key="2">
    <citation type="journal article" date="2015" name="J. Bacteriol.">
        <title>Genomic, proteomic, and biochemical analysis of the organohalide respiratory pathway in Desulfitobacterium dehalogenans.</title>
        <authorList>
            <person name="Kruse T."/>
            <person name="van de Pas B.A."/>
            <person name="Atteia A."/>
            <person name="Krab K."/>
            <person name="Hagen W.R."/>
            <person name="Goodwin L."/>
            <person name="Chain P."/>
            <person name="Boeren S."/>
            <person name="Maphosa F."/>
            <person name="Schraa G."/>
            <person name="de Vos W.M."/>
            <person name="van der Oost J."/>
            <person name="Smidt H."/>
            <person name="Stams A.J."/>
        </authorList>
    </citation>
    <scope>NUCLEOTIDE SEQUENCE [LARGE SCALE GENOMIC DNA]</scope>
    <source>
        <strain evidence="4">ATCC 51507 / DSM 9161 / JW/IU-DC1</strain>
    </source>
</reference>